<comment type="function">
    <text evidence="14">DNA helicase that may play a role in the repair of DNA that is damaged by ultraviolet light or other mutagens. Exhibits a magnesium-dependent ATP-dependent DNA-helicase activity that unwinds single- and double-stranded DNA in a 3'-5' direction.</text>
</comment>
<reference evidence="22" key="2">
    <citation type="submission" date="2020-10" db="UniProtKB">
        <authorList>
            <consortium name="WormBaseParasite"/>
        </authorList>
    </citation>
    <scope>IDENTIFICATION</scope>
</reference>
<dbReference type="Pfam" id="PF16124">
    <property type="entry name" value="RecQ_Zn_bind"/>
    <property type="match status" value="1"/>
</dbReference>
<reference evidence="21" key="1">
    <citation type="journal article" date="2013" name="Genetics">
        <title>The draft genome and transcriptome of Panagrellus redivivus are shaped by the harsh demands of a free-living lifestyle.</title>
        <authorList>
            <person name="Srinivasan J."/>
            <person name="Dillman A.R."/>
            <person name="Macchietto M.G."/>
            <person name="Heikkinen L."/>
            <person name="Lakso M."/>
            <person name="Fracchia K.M."/>
            <person name="Antoshechkin I."/>
            <person name="Mortazavi A."/>
            <person name="Wong G."/>
            <person name="Sternberg P.W."/>
        </authorList>
    </citation>
    <scope>NUCLEOTIDE SEQUENCE [LARGE SCALE GENOMIC DNA]</scope>
    <source>
        <strain evidence="21">MT8872</strain>
    </source>
</reference>
<dbReference type="CDD" id="cd18794">
    <property type="entry name" value="SF2_C_RecQ"/>
    <property type="match status" value="1"/>
</dbReference>
<dbReference type="InterPro" id="IPR001650">
    <property type="entry name" value="Helicase_C-like"/>
</dbReference>
<feature type="compositionally biased region" description="Low complexity" evidence="18">
    <location>
        <begin position="580"/>
        <end position="590"/>
    </location>
</feature>
<keyword evidence="10" id="KW-0238">DNA-binding</keyword>
<dbReference type="GO" id="GO:0005524">
    <property type="term" value="F:ATP binding"/>
    <property type="evidence" value="ECO:0007669"/>
    <property type="project" value="UniProtKB-KW"/>
</dbReference>
<evidence type="ECO:0000256" key="8">
    <source>
        <dbReference type="ARBA" id="ARBA00022833"/>
    </source>
</evidence>
<dbReference type="Pfam" id="PF00270">
    <property type="entry name" value="DEAD"/>
    <property type="match status" value="1"/>
</dbReference>
<evidence type="ECO:0000256" key="1">
    <source>
        <dbReference type="ARBA" id="ARBA00001947"/>
    </source>
</evidence>
<keyword evidence="17" id="KW-0175">Coiled coil</keyword>
<dbReference type="NCBIfam" id="TIGR00614">
    <property type="entry name" value="recQ_fam"/>
    <property type="match status" value="1"/>
</dbReference>
<dbReference type="GO" id="GO:0000724">
    <property type="term" value="P:double-strand break repair via homologous recombination"/>
    <property type="evidence" value="ECO:0007669"/>
    <property type="project" value="TreeGrafter"/>
</dbReference>
<sequence length="604" mass="67514">MSTGPKLQNELEDVKNELTKVSEEIRRLQNRKNDLLAKRRQIENRIADRNAQMSDDQSVWETDNFPWSSEAVAVLNETFKLNTFRPLQKSVINAVMSGEDTIIIMSTGGGKSLCYQLPAVLAKGLTLVVSPLISLIQDQLIQLKKLGIEAATINQGTSAQEVTRIQNAMIDPKSSLRLIYVTPEKLAKSKRFMSKLEKSAELKCLKLIAIDEVHCCSQWGHDFRPDYKFLHMLKKQLKGVPVLGLTATATGNVLADVKAILGVETAIVFKAGFNRENLYYEVRPKPASNDAVLEDLLELLKGRFKGQTGIVYCFSRKECEELAGELRQNGVTAGAYHAYLEPEVRERCHERWLSGKVRVIVATVAFGMGIDKPDVRFVIHHSLSKSMETYYQESGRAGRDGQPATCILYYRFADVFRVSTMVCTEKVGTQNLYSVVSYATMTSGCRRVAIADHFDETWDESWCNKMCDNCRSGKKASSTVDPLKFLPTAKEIIQSQTTNTKNNSGRVTAPKLAELVHKKLSKTDSRESVEYALARLILDGYLAEDFHFTPYAIIGYVVAGSRRQMPDLSDSSHKRKDNDSIASSSASTPSKKAKTVKEDVIHLD</sequence>
<dbReference type="GO" id="GO:0005694">
    <property type="term" value="C:chromosome"/>
    <property type="evidence" value="ECO:0007669"/>
    <property type="project" value="TreeGrafter"/>
</dbReference>
<protein>
    <recommendedName>
        <fullName evidence="16">ATP-dependent DNA helicase</fullName>
        <ecNumber evidence="16">5.6.2.4</ecNumber>
    </recommendedName>
</protein>
<dbReference type="GO" id="GO:0005737">
    <property type="term" value="C:cytoplasm"/>
    <property type="evidence" value="ECO:0007669"/>
    <property type="project" value="TreeGrafter"/>
</dbReference>
<dbReference type="Pfam" id="PF00271">
    <property type="entry name" value="Helicase_C"/>
    <property type="match status" value="1"/>
</dbReference>
<evidence type="ECO:0000256" key="7">
    <source>
        <dbReference type="ARBA" id="ARBA00022806"/>
    </source>
</evidence>
<evidence type="ECO:0000256" key="4">
    <source>
        <dbReference type="ARBA" id="ARBA00022723"/>
    </source>
</evidence>
<dbReference type="InterPro" id="IPR004589">
    <property type="entry name" value="DNA_helicase_ATP-dep_RecQ"/>
</dbReference>
<feature type="domain" description="Helicase C-terminal" evidence="20">
    <location>
        <begin position="292"/>
        <end position="444"/>
    </location>
</feature>
<evidence type="ECO:0000256" key="18">
    <source>
        <dbReference type="SAM" id="MobiDB-lite"/>
    </source>
</evidence>
<dbReference type="InterPro" id="IPR032284">
    <property type="entry name" value="RecQ_Zn-bd"/>
</dbReference>
<dbReference type="CDD" id="cd18015">
    <property type="entry name" value="DEXHc_RecQ1"/>
    <property type="match status" value="1"/>
</dbReference>
<dbReference type="FunFam" id="3.40.50.300:FF:000596">
    <property type="entry name" value="ATP-dependent DNA helicase"/>
    <property type="match status" value="1"/>
</dbReference>
<evidence type="ECO:0000256" key="17">
    <source>
        <dbReference type="SAM" id="Coils"/>
    </source>
</evidence>
<feature type="compositionally biased region" description="Basic and acidic residues" evidence="18">
    <location>
        <begin position="570"/>
        <end position="579"/>
    </location>
</feature>
<dbReference type="InterPro" id="IPR036388">
    <property type="entry name" value="WH-like_DNA-bd_sf"/>
</dbReference>
<evidence type="ECO:0000256" key="6">
    <source>
        <dbReference type="ARBA" id="ARBA00022801"/>
    </source>
</evidence>
<dbReference type="SMART" id="SM00490">
    <property type="entry name" value="HELICc"/>
    <property type="match status" value="1"/>
</dbReference>
<feature type="coiled-coil region" evidence="17">
    <location>
        <begin position="4"/>
        <end position="52"/>
    </location>
</feature>
<keyword evidence="4" id="KW-0479">Metal-binding</keyword>
<keyword evidence="7 16" id="KW-0347">Helicase</keyword>
<comment type="cofactor">
    <cofactor evidence="1">
        <name>Zn(2+)</name>
        <dbReference type="ChEBI" id="CHEBI:29105"/>
    </cofactor>
</comment>
<evidence type="ECO:0000256" key="2">
    <source>
        <dbReference type="ARBA" id="ARBA00004123"/>
    </source>
</evidence>
<evidence type="ECO:0000259" key="20">
    <source>
        <dbReference type="PROSITE" id="PS51194"/>
    </source>
</evidence>
<evidence type="ECO:0000313" key="21">
    <source>
        <dbReference type="Proteomes" id="UP000492821"/>
    </source>
</evidence>
<dbReference type="GO" id="GO:0046872">
    <property type="term" value="F:metal ion binding"/>
    <property type="evidence" value="ECO:0007669"/>
    <property type="project" value="UniProtKB-KW"/>
</dbReference>
<keyword evidence="11" id="KW-0413">Isomerase</keyword>
<comment type="catalytic activity">
    <reaction evidence="13 16">
        <text>Couples ATP hydrolysis with the unwinding of duplex DNA by translocating in the 3'-5' direction.</text>
        <dbReference type="EC" id="5.6.2.4"/>
    </reaction>
</comment>
<evidence type="ECO:0000256" key="12">
    <source>
        <dbReference type="ARBA" id="ARBA00023242"/>
    </source>
</evidence>
<keyword evidence="6 16" id="KW-0378">Hydrolase</keyword>
<name>A0A7E4ZPW9_PANRE</name>
<dbReference type="WBParaSite" id="Pan_g10372.t1">
    <property type="protein sequence ID" value="Pan_g10372.t1"/>
    <property type="gene ID" value="Pan_g10372"/>
</dbReference>
<dbReference type="GO" id="GO:0043138">
    <property type="term" value="F:3'-5' DNA helicase activity"/>
    <property type="evidence" value="ECO:0007669"/>
    <property type="project" value="UniProtKB-EC"/>
</dbReference>
<comment type="subcellular location">
    <subcellularLocation>
        <location evidence="2 16">Nucleus</location>
    </subcellularLocation>
</comment>
<dbReference type="SUPFAM" id="SSF52540">
    <property type="entry name" value="P-loop containing nucleoside triphosphate hydrolases"/>
    <property type="match status" value="1"/>
</dbReference>
<dbReference type="PROSITE" id="PS51192">
    <property type="entry name" value="HELICASE_ATP_BIND_1"/>
    <property type="match status" value="1"/>
</dbReference>
<dbReference type="Gene3D" id="3.40.50.300">
    <property type="entry name" value="P-loop containing nucleotide triphosphate hydrolases"/>
    <property type="match status" value="2"/>
</dbReference>
<feature type="domain" description="Helicase ATP-binding" evidence="19">
    <location>
        <begin position="92"/>
        <end position="267"/>
    </location>
</feature>
<keyword evidence="12 16" id="KW-0539">Nucleus</keyword>
<dbReference type="AlphaFoldDB" id="A0A7E4ZPW9"/>
<feature type="region of interest" description="Disordered" evidence="18">
    <location>
        <begin position="565"/>
        <end position="604"/>
    </location>
</feature>
<evidence type="ECO:0000256" key="13">
    <source>
        <dbReference type="ARBA" id="ARBA00034617"/>
    </source>
</evidence>
<evidence type="ECO:0000256" key="11">
    <source>
        <dbReference type="ARBA" id="ARBA00023235"/>
    </source>
</evidence>
<comment type="catalytic activity">
    <reaction evidence="15 16">
        <text>ATP + H2O = ADP + phosphate + H(+)</text>
        <dbReference type="Rhea" id="RHEA:13065"/>
        <dbReference type="ChEBI" id="CHEBI:15377"/>
        <dbReference type="ChEBI" id="CHEBI:15378"/>
        <dbReference type="ChEBI" id="CHEBI:30616"/>
        <dbReference type="ChEBI" id="CHEBI:43474"/>
        <dbReference type="ChEBI" id="CHEBI:456216"/>
    </reaction>
</comment>
<keyword evidence="8" id="KW-0862">Zinc</keyword>
<dbReference type="Gene3D" id="1.10.10.10">
    <property type="entry name" value="Winged helix-like DNA-binding domain superfamily/Winged helix DNA-binding domain"/>
    <property type="match status" value="1"/>
</dbReference>
<dbReference type="InterPro" id="IPR027417">
    <property type="entry name" value="P-loop_NTPase"/>
</dbReference>
<evidence type="ECO:0000256" key="10">
    <source>
        <dbReference type="ARBA" id="ARBA00023125"/>
    </source>
</evidence>
<dbReference type="PROSITE" id="PS51194">
    <property type="entry name" value="HELICASE_CTER"/>
    <property type="match status" value="1"/>
</dbReference>
<dbReference type="GO" id="GO:0005634">
    <property type="term" value="C:nucleus"/>
    <property type="evidence" value="ECO:0007669"/>
    <property type="project" value="UniProtKB-SubCell"/>
</dbReference>
<dbReference type="FunFam" id="3.40.50.300:FF:001544">
    <property type="entry name" value="ATP-dependent DNA helicase"/>
    <property type="match status" value="1"/>
</dbReference>
<dbReference type="GO" id="GO:0009378">
    <property type="term" value="F:four-way junction helicase activity"/>
    <property type="evidence" value="ECO:0007669"/>
    <property type="project" value="TreeGrafter"/>
</dbReference>
<comment type="similarity">
    <text evidence="3 16">Belongs to the helicase family. RecQ subfamily.</text>
</comment>
<dbReference type="EC" id="5.6.2.4" evidence="16"/>
<organism evidence="21 22">
    <name type="scientific">Panagrellus redivivus</name>
    <name type="common">Microworm</name>
    <dbReference type="NCBI Taxonomy" id="6233"/>
    <lineage>
        <taxon>Eukaryota</taxon>
        <taxon>Metazoa</taxon>
        <taxon>Ecdysozoa</taxon>
        <taxon>Nematoda</taxon>
        <taxon>Chromadorea</taxon>
        <taxon>Rhabditida</taxon>
        <taxon>Tylenchina</taxon>
        <taxon>Panagrolaimomorpha</taxon>
        <taxon>Panagrolaimoidea</taxon>
        <taxon>Panagrolaimidae</taxon>
        <taxon>Panagrellus</taxon>
    </lineage>
</organism>
<dbReference type="GO" id="GO:0003677">
    <property type="term" value="F:DNA binding"/>
    <property type="evidence" value="ECO:0007669"/>
    <property type="project" value="UniProtKB-KW"/>
</dbReference>
<accession>A0A7E4ZPW9</accession>
<evidence type="ECO:0000256" key="9">
    <source>
        <dbReference type="ARBA" id="ARBA00022840"/>
    </source>
</evidence>
<evidence type="ECO:0000256" key="14">
    <source>
        <dbReference type="ARBA" id="ARBA00037616"/>
    </source>
</evidence>
<dbReference type="PANTHER" id="PTHR13710:SF105">
    <property type="entry name" value="ATP-DEPENDENT DNA HELICASE Q1"/>
    <property type="match status" value="1"/>
</dbReference>
<dbReference type="PANTHER" id="PTHR13710">
    <property type="entry name" value="DNA HELICASE RECQ FAMILY MEMBER"/>
    <property type="match status" value="1"/>
</dbReference>
<dbReference type="Proteomes" id="UP000492821">
    <property type="component" value="Unassembled WGS sequence"/>
</dbReference>
<feature type="compositionally biased region" description="Basic and acidic residues" evidence="18">
    <location>
        <begin position="595"/>
        <end position="604"/>
    </location>
</feature>
<evidence type="ECO:0000256" key="15">
    <source>
        <dbReference type="ARBA" id="ARBA00049360"/>
    </source>
</evidence>
<keyword evidence="21" id="KW-1185">Reference proteome</keyword>
<keyword evidence="9 16" id="KW-0067">ATP-binding</keyword>
<dbReference type="GO" id="GO:0016787">
    <property type="term" value="F:hydrolase activity"/>
    <property type="evidence" value="ECO:0007669"/>
    <property type="project" value="UniProtKB-KW"/>
</dbReference>
<evidence type="ECO:0000256" key="3">
    <source>
        <dbReference type="ARBA" id="ARBA00005446"/>
    </source>
</evidence>
<evidence type="ECO:0000256" key="5">
    <source>
        <dbReference type="ARBA" id="ARBA00022741"/>
    </source>
</evidence>
<evidence type="ECO:0000313" key="22">
    <source>
        <dbReference type="WBParaSite" id="Pan_g10372.t1"/>
    </source>
</evidence>
<dbReference type="InterPro" id="IPR014001">
    <property type="entry name" value="Helicase_ATP-bd"/>
</dbReference>
<dbReference type="InterPro" id="IPR011545">
    <property type="entry name" value="DEAD/DEAH_box_helicase_dom"/>
</dbReference>
<dbReference type="SMART" id="SM00487">
    <property type="entry name" value="DEXDc"/>
    <property type="match status" value="1"/>
</dbReference>
<proteinExistence type="inferred from homology"/>
<keyword evidence="5 16" id="KW-0547">Nucleotide-binding</keyword>
<evidence type="ECO:0000259" key="19">
    <source>
        <dbReference type="PROSITE" id="PS51192"/>
    </source>
</evidence>
<evidence type="ECO:0000256" key="16">
    <source>
        <dbReference type="RuleBase" id="RU364117"/>
    </source>
</evidence>